<evidence type="ECO:0000256" key="2">
    <source>
        <dbReference type="ARBA" id="ARBA00010231"/>
    </source>
</evidence>
<dbReference type="CDD" id="cd03089">
    <property type="entry name" value="PMM_PGM"/>
    <property type="match status" value="1"/>
</dbReference>
<dbReference type="Gene3D" id="3.30.310.50">
    <property type="entry name" value="Alpha-D-phosphohexomutase, C-terminal domain"/>
    <property type="match status" value="1"/>
</dbReference>
<dbReference type="Pfam" id="PF00408">
    <property type="entry name" value="PGM_PMM_IV"/>
    <property type="match status" value="1"/>
</dbReference>
<accession>A0A378SHI7</accession>
<dbReference type="SUPFAM" id="SSF55957">
    <property type="entry name" value="Phosphoglucomutase, C-terminal domain"/>
    <property type="match status" value="1"/>
</dbReference>
<keyword evidence="3" id="KW-0597">Phosphoprotein</keyword>
<dbReference type="InterPro" id="IPR005841">
    <property type="entry name" value="Alpha-D-phosphohexomutase_SF"/>
</dbReference>
<dbReference type="AlphaFoldDB" id="A0A378SHI7"/>
<dbReference type="Gene3D" id="3.40.120.10">
    <property type="entry name" value="Alpha-D-Glucose-1,6-Bisphosphate, subunit A, domain 3"/>
    <property type="match status" value="3"/>
</dbReference>
<dbReference type="PRINTS" id="PR00509">
    <property type="entry name" value="PGMPMM"/>
</dbReference>
<evidence type="ECO:0000313" key="12">
    <source>
        <dbReference type="Proteomes" id="UP000254291"/>
    </source>
</evidence>
<dbReference type="InterPro" id="IPR005845">
    <property type="entry name" value="A-D-PHexomutase_a/b/a-II"/>
</dbReference>
<dbReference type="GO" id="GO:0046872">
    <property type="term" value="F:metal ion binding"/>
    <property type="evidence" value="ECO:0007669"/>
    <property type="project" value="UniProtKB-KW"/>
</dbReference>
<gene>
    <name evidence="11" type="primary">manB</name>
    <name evidence="11" type="ORF">NCTC10742_01513</name>
</gene>
<organism evidence="11 12">
    <name type="scientific">Mycolicibacterium gilvum</name>
    <dbReference type="NCBI Taxonomy" id="1804"/>
    <lineage>
        <taxon>Bacteria</taxon>
        <taxon>Bacillati</taxon>
        <taxon>Actinomycetota</taxon>
        <taxon>Actinomycetes</taxon>
        <taxon>Mycobacteriales</taxon>
        <taxon>Mycobacteriaceae</taxon>
        <taxon>Mycolicibacterium</taxon>
    </lineage>
</organism>
<evidence type="ECO:0000259" key="8">
    <source>
        <dbReference type="Pfam" id="PF02878"/>
    </source>
</evidence>
<evidence type="ECO:0000259" key="10">
    <source>
        <dbReference type="Pfam" id="PF02880"/>
    </source>
</evidence>
<evidence type="ECO:0000259" key="9">
    <source>
        <dbReference type="Pfam" id="PF02879"/>
    </source>
</evidence>
<dbReference type="PANTHER" id="PTHR43771:SF1">
    <property type="entry name" value="PHOSPHOMANNOMUTASE"/>
    <property type="match status" value="1"/>
</dbReference>
<sequence>MSRPAEAVQRVIKAYDVRGLVGEEIDEAFVADVGAAFARLVRDSPDQPATQVVIGHDMRASSPALSKAFADGVLAQGLDVVHIGLASTDQLYFASGMLDCPGAMFTASHNPAAYNGIKLCRAGAKPVGRETGLATVAQEVIAGVPAYDGPRGSVSERDVLADYGDFLRSLVDIGGARPLRVAVDAGNGMAGHTTPAVLGPIPSITLSPLYFELDGNFPNHEANPLDPANLVDLQAYVLETGADIGLAFDGDADRCFVVDERGQAVSPSAVTALVAARELTREIGATIIHNLITSRAVPELVGERGGTAVRSRVGHSYIKGLMAETGAIFGGEHSAHYYFRDFWGADSGMLAALHVLAALGEQDRPLSEMMADYQRYEASGEINYTVTDAPAIVDSVLASLGSRIHAIDHLDGVTVDLGDGRWFNIRMSNTEPLLRLNVEARTAEEVTEIVDEIGGHITSGARAST</sequence>
<dbReference type="InterPro" id="IPR005846">
    <property type="entry name" value="A-D-PHexomutase_a/b/a-III"/>
</dbReference>
<protein>
    <submittedName>
        <fullName evidence="11">Phosphomannomutase</fullName>
        <ecNumber evidence="11">5.4.2.2</ecNumber>
        <ecNumber evidence="11">5.4.2.8</ecNumber>
    </submittedName>
</protein>
<dbReference type="GO" id="GO:0005975">
    <property type="term" value="P:carbohydrate metabolic process"/>
    <property type="evidence" value="ECO:0007669"/>
    <property type="project" value="InterPro"/>
</dbReference>
<dbReference type="InterPro" id="IPR005844">
    <property type="entry name" value="A-D-PHexomutase_a/b/a-I"/>
</dbReference>
<feature type="domain" description="Alpha-D-phosphohexomutase alpha/beta/alpha" evidence="9">
    <location>
        <begin position="162"/>
        <end position="262"/>
    </location>
</feature>
<feature type="domain" description="Alpha-D-phosphohexomutase alpha/beta/alpha" evidence="10">
    <location>
        <begin position="272"/>
        <end position="376"/>
    </location>
</feature>
<reference evidence="11 12" key="1">
    <citation type="submission" date="2018-06" db="EMBL/GenBank/DDBJ databases">
        <authorList>
            <consortium name="Pathogen Informatics"/>
            <person name="Doyle S."/>
        </authorList>
    </citation>
    <scope>NUCLEOTIDE SEQUENCE [LARGE SCALE GENOMIC DNA]</scope>
    <source>
        <strain evidence="11 12">NCTC10742</strain>
    </source>
</reference>
<dbReference type="EC" id="5.4.2.2" evidence="11"/>
<evidence type="ECO:0000256" key="1">
    <source>
        <dbReference type="ARBA" id="ARBA00001946"/>
    </source>
</evidence>
<dbReference type="NCBIfam" id="NF007088">
    <property type="entry name" value="PRK09542.1"/>
    <property type="match status" value="1"/>
</dbReference>
<proteinExistence type="inferred from homology"/>
<evidence type="ECO:0000259" key="7">
    <source>
        <dbReference type="Pfam" id="PF00408"/>
    </source>
</evidence>
<keyword evidence="5" id="KW-0460">Magnesium</keyword>
<evidence type="ECO:0000313" key="11">
    <source>
        <dbReference type="EMBL" id="STZ42302.1"/>
    </source>
</evidence>
<dbReference type="Pfam" id="PF02879">
    <property type="entry name" value="PGM_PMM_II"/>
    <property type="match status" value="1"/>
</dbReference>
<dbReference type="Pfam" id="PF02878">
    <property type="entry name" value="PGM_PMM_I"/>
    <property type="match status" value="1"/>
</dbReference>
<dbReference type="SUPFAM" id="SSF53738">
    <property type="entry name" value="Phosphoglucomutase, first 3 domains"/>
    <property type="match status" value="3"/>
</dbReference>
<dbReference type="GO" id="GO:0004615">
    <property type="term" value="F:phosphomannomutase activity"/>
    <property type="evidence" value="ECO:0007669"/>
    <property type="project" value="UniProtKB-EC"/>
</dbReference>
<dbReference type="GO" id="GO:0004614">
    <property type="term" value="F:phosphoglucomutase activity"/>
    <property type="evidence" value="ECO:0007669"/>
    <property type="project" value="UniProtKB-EC"/>
</dbReference>
<dbReference type="EC" id="5.4.2.8" evidence="11"/>
<feature type="domain" description="Alpha-D-phosphohexomutase C-terminal" evidence="7">
    <location>
        <begin position="381"/>
        <end position="453"/>
    </location>
</feature>
<evidence type="ECO:0000256" key="4">
    <source>
        <dbReference type="ARBA" id="ARBA00022723"/>
    </source>
</evidence>
<dbReference type="EMBL" id="UGQM01000001">
    <property type="protein sequence ID" value="STZ42302.1"/>
    <property type="molecule type" value="Genomic_DNA"/>
</dbReference>
<comment type="similarity">
    <text evidence="2">Belongs to the phosphohexose mutase family.</text>
</comment>
<feature type="domain" description="Alpha-D-phosphohexomutase alpha/beta/alpha" evidence="8">
    <location>
        <begin position="11"/>
        <end position="131"/>
    </location>
</feature>
<keyword evidence="4" id="KW-0479">Metal-binding</keyword>
<evidence type="ECO:0000256" key="5">
    <source>
        <dbReference type="ARBA" id="ARBA00022842"/>
    </source>
</evidence>
<dbReference type="InterPro" id="IPR036900">
    <property type="entry name" value="A-D-PHexomutase_C_sf"/>
</dbReference>
<dbReference type="InterPro" id="IPR005843">
    <property type="entry name" value="A-D-PHexomutase_C"/>
</dbReference>
<dbReference type="Pfam" id="PF02880">
    <property type="entry name" value="PGM_PMM_III"/>
    <property type="match status" value="1"/>
</dbReference>
<evidence type="ECO:0000256" key="3">
    <source>
        <dbReference type="ARBA" id="ARBA00022553"/>
    </source>
</evidence>
<dbReference type="Proteomes" id="UP000254291">
    <property type="component" value="Unassembled WGS sequence"/>
</dbReference>
<evidence type="ECO:0000256" key="6">
    <source>
        <dbReference type="ARBA" id="ARBA00023235"/>
    </source>
</evidence>
<name>A0A378SHI7_9MYCO</name>
<dbReference type="InterPro" id="IPR016055">
    <property type="entry name" value="A-D-PHexomutase_a/b/a-I/II/III"/>
</dbReference>
<keyword evidence="6 11" id="KW-0413">Isomerase</keyword>
<dbReference type="RefSeq" id="WP_115326900.1">
    <property type="nucleotide sequence ID" value="NZ_JACKST010000096.1"/>
</dbReference>
<dbReference type="PANTHER" id="PTHR43771">
    <property type="entry name" value="PHOSPHOMANNOMUTASE"/>
    <property type="match status" value="1"/>
</dbReference>
<comment type="cofactor">
    <cofactor evidence="1">
        <name>Mg(2+)</name>
        <dbReference type="ChEBI" id="CHEBI:18420"/>
    </cofactor>
</comment>